<keyword evidence="2" id="KW-1133">Transmembrane helix</keyword>
<accession>A0ABU2G6H8</accession>
<keyword evidence="4" id="KW-1185">Reference proteome</keyword>
<keyword evidence="2" id="KW-0472">Membrane</keyword>
<keyword evidence="2" id="KW-0812">Transmembrane</keyword>
<organism evidence="3 4">
    <name type="scientific">Halogeometricum luteum</name>
    <dbReference type="NCBI Taxonomy" id="2950537"/>
    <lineage>
        <taxon>Archaea</taxon>
        <taxon>Methanobacteriati</taxon>
        <taxon>Methanobacteriota</taxon>
        <taxon>Stenosarchaea group</taxon>
        <taxon>Halobacteria</taxon>
        <taxon>Halobacteriales</taxon>
        <taxon>Haloferacaceae</taxon>
        <taxon>Halogeometricum</taxon>
    </lineage>
</organism>
<dbReference type="EMBL" id="JAMQOQ010000006">
    <property type="protein sequence ID" value="MDS0296400.1"/>
    <property type="molecule type" value="Genomic_DNA"/>
</dbReference>
<evidence type="ECO:0000256" key="1">
    <source>
        <dbReference type="SAM" id="MobiDB-lite"/>
    </source>
</evidence>
<evidence type="ECO:0000313" key="4">
    <source>
        <dbReference type="Proteomes" id="UP001254813"/>
    </source>
</evidence>
<reference evidence="3 4" key="1">
    <citation type="submission" date="2022-06" db="EMBL/GenBank/DDBJ databases">
        <title>Halogeometricum sp. a new haloarchaeum isolate from saline soil.</title>
        <authorList>
            <person name="Strakova D."/>
            <person name="Galisteo C."/>
            <person name="Sanchez-Porro C."/>
            <person name="Ventosa A."/>
        </authorList>
    </citation>
    <scope>NUCLEOTIDE SEQUENCE [LARGE SCALE GENOMIC DNA]</scope>
    <source>
        <strain evidence="4">S3BR25-2</strain>
    </source>
</reference>
<feature type="region of interest" description="Disordered" evidence="1">
    <location>
        <begin position="1"/>
        <end position="22"/>
    </location>
</feature>
<evidence type="ECO:0000256" key="2">
    <source>
        <dbReference type="SAM" id="Phobius"/>
    </source>
</evidence>
<sequence>MVDIGGGDDPWPVPQVPEGERGSSESRWDVLWFLLPVVLVFVVFVAALYVW</sequence>
<protein>
    <submittedName>
        <fullName evidence="3">Uncharacterized protein</fullName>
    </submittedName>
</protein>
<gene>
    <name evidence="3" type="ORF">NDI79_19690</name>
</gene>
<name>A0ABU2G6H8_9EURY</name>
<dbReference type="Proteomes" id="UP001254813">
    <property type="component" value="Unassembled WGS sequence"/>
</dbReference>
<dbReference type="RefSeq" id="WP_310930414.1">
    <property type="nucleotide sequence ID" value="NZ_JAMQOQ010000006.1"/>
</dbReference>
<proteinExistence type="predicted"/>
<comment type="caution">
    <text evidence="3">The sequence shown here is derived from an EMBL/GenBank/DDBJ whole genome shotgun (WGS) entry which is preliminary data.</text>
</comment>
<feature type="transmembrane region" description="Helical" evidence="2">
    <location>
        <begin position="30"/>
        <end position="50"/>
    </location>
</feature>
<evidence type="ECO:0000313" key="3">
    <source>
        <dbReference type="EMBL" id="MDS0296400.1"/>
    </source>
</evidence>